<name>A0A815MSD0_9BILA</name>
<organism evidence="12 13">
    <name type="scientific">Rotaria sordida</name>
    <dbReference type="NCBI Taxonomy" id="392033"/>
    <lineage>
        <taxon>Eukaryota</taxon>
        <taxon>Metazoa</taxon>
        <taxon>Spiralia</taxon>
        <taxon>Gnathifera</taxon>
        <taxon>Rotifera</taxon>
        <taxon>Eurotatoria</taxon>
        <taxon>Bdelloidea</taxon>
        <taxon>Philodinida</taxon>
        <taxon>Philodinidae</taxon>
        <taxon>Rotaria</taxon>
    </lineage>
</organism>
<sequence>MLDRLRALTQSRSTLQQPLEEEEPNSKEEQREEWDRPIEFILSLVGCSVGLGNVWRYPYIAFKNGGGAFLIPYFCVYFLIGTPLYFLELSLGQFTSRGTTAAFKMSRMFKGVGWAMAINAFLVTVYYNIIIAWCLFYFFASFRRKLPWSDCDNWWNTESCSNPDVSKNSTINYLCLSTNPINNCSLPTSPPEEYFDNYVLRRSNSLEAMGSPHWSLALCLLLAWILVAACIIQGIKSSGK</sequence>
<dbReference type="PROSITE" id="PS50267">
    <property type="entry name" value="NA_NEUROTRAN_SYMP_3"/>
    <property type="match status" value="1"/>
</dbReference>
<evidence type="ECO:0000256" key="2">
    <source>
        <dbReference type="ARBA" id="ARBA00006459"/>
    </source>
</evidence>
<dbReference type="GO" id="GO:0005886">
    <property type="term" value="C:plasma membrane"/>
    <property type="evidence" value="ECO:0007669"/>
    <property type="project" value="TreeGrafter"/>
</dbReference>
<evidence type="ECO:0000256" key="8">
    <source>
        <dbReference type="PIRSR" id="PIRSR600175-1"/>
    </source>
</evidence>
<keyword evidence="8" id="KW-0479">Metal-binding</keyword>
<feature type="transmembrane region" description="Helical" evidence="11">
    <location>
        <begin position="70"/>
        <end position="91"/>
    </location>
</feature>
<proteinExistence type="inferred from homology"/>
<feature type="non-terminal residue" evidence="12">
    <location>
        <position position="1"/>
    </location>
</feature>
<evidence type="ECO:0008006" key="14">
    <source>
        <dbReference type="Google" id="ProtNLM"/>
    </source>
</evidence>
<feature type="binding site" evidence="8">
    <location>
        <position position="46"/>
    </location>
    <ligand>
        <name>Na(+)</name>
        <dbReference type="ChEBI" id="CHEBI:29101"/>
        <label>1</label>
    </ligand>
</feature>
<keyword evidence="9" id="KW-1015">Disulfide bond</keyword>
<keyword evidence="8" id="KW-0915">Sodium</keyword>
<keyword evidence="4 11" id="KW-0812">Transmembrane</keyword>
<keyword evidence="6 11" id="KW-0472">Membrane</keyword>
<dbReference type="AlphaFoldDB" id="A0A815MSD0"/>
<dbReference type="EMBL" id="CAJNOU010004145">
    <property type="protein sequence ID" value="CAF1428836.1"/>
    <property type="molecule type" value="Genomic_DNA"/>
</dbReference>
<evidence type="ECO:0000256" key="7">
    <source>
        <dbReference type="ARBA" id="ARBA00023180"/>
    </source>
</evidence>
<dbReference type="GO" id="GO:0005283">
    <property type="term" value="F:amino acid:sodium symporter activity"/>
    <property type="evidence" value="ECO:0007669"/>
    <property type="project" value="TreeGrafter"/>
</dbReference>
<reference evidence="12" key="1">
    <citation type="submission" date="2021-02" db="EMBL/GenBank/DDBJ databases">
        <authorList>
            <person name="Nowell W R."/>
        </authorList>
    </citation>
    <scope>NUCLEOTIDE SEQUENCE</scope>
</reference>
<dbReference type="PRINTS" id="PR00176">
    <property type="entry name" value="NANEUSMPORT"/>
</dbReference>
<evidence type="ECO:0000256" key="11">
    <source>
        <dbReference type="SAM" id="Phobius"/>
    </source>
</evidence>
<dbReference type="GO" id="GO:0046872">
    <property type="term" value="F:metal ion binding"/>
    <property type="evidence" value="ECO:0007669"/>
    <property type="project" value="UniProtKB-KW"/>
</dbReference>
<comment type="similarity">
    <text evidence="2">Belongs to the sodium:neurotransmitter symporter (SNF) (TC 2.A.22) family.</text>
</comment>
<evidence type="ECO:0000256" key="1">
    <source>
        <dbReference type="ARBA" id="ARBA00004141"/>
    </source>
</evidence>
<evidence type="ECO:0000256" key="4">
    <source>
        <dbReference type="ARBA" id="ARBA00022692"/>
    </source>
</evidence>
<dbReference type="GO" id="GO:0089718">
    <property type="term" value="P:amino acid import across plasma membrane"/>
    <property type="evidence" value="ECO:0007669"/>
    <property type="project" value="TreeGrafter"/>
</dbReference>
<dbReference type="PANTHER" id="PTHR11616">
    <property type="entry name" value="SODIUM/CHLORIDE DEPENDENT TRANSPORTER"/>
    <property type="match status" value="1"/>
</dbReference>
<feature type="binding site" evidence="8">
    <location>
        <position position="53"/>
    </location>
    <ligand>
        <name>Na(+)</name>
        <dbReference type="ChEBI" id="CHEBI:29101"/>
        <label>1</label>
    </ligand>
</feature>
<evidence type="ECO:0000256" key="9">
    <source>
        <dbReference type="PIRSR" id="PIRSR600175-2"/>
    </source>
</evidence>
<evidence type="ECO:0000313" key="12">
    <source>
        <dbReference type="EMBL" id="CAF1428836.1"/>
    </source>
</evidence>
<feature type="transmembrane region" description="Helical" evidence="11">
    <location>
        <begin position="214"/>
        <end position="235"/>
    </location>
</feature>
<dbReference type="Proteomes" id="UP000663889">
    <property type="component" value="Unassembled WGS sequence"/>
</dbReference>
<dbReference type="PANTHER" id="PTHR11616:SF321">
    <property type="entry name" value="SODIUM-DEPENDENT NUTRIENT AMINO ACID TRANSPORTER 1-RELATED"/>
    <property type="match status" value="1"/>
</dbReference>
<keyword evidence="5 11" id="KW-1133">Transmembrane helix</keyword>
<dbReference type="GO" id="GO:0015179">
    <property type="term" value="F:L-amino acid transmembrane transporter activity"/>
    <property type="evidence" value="ECO:0007669"/>
    <property type="project" value="TreeGrafter"/>
</dbReference>
<accession>A0A815MSD0</accession>
<feature type="binding site" evidence="8">
    <location>
        <position position="49"/>
    </location>
    <ligand>
        <name>Na(+)</name>
        <dbReference type="ChEBI" id="CHEBI:29101"/>
        <label>2</label>
    </ligand>
</feature>
<dbReference type="InterPro" id="IPR000175">
    <property type="entry name" value="Na/ntran_symport"/>
</dbReference>
<feature type="region of interest" description="Disordered" evidence="10">
    <location>
        <begin position="13"/>
        <end position="32"/>
    </location>
</feature>
<feature type="transmembrane region" description="Helical" evidence="11">
    <location>
        <begin position="112"/>
        <end position="140"/>
    </location>
</feature>
<comment type="subcellular location">
    <subcellularLocation>
        <location evidence="1">Membrane</location>
        <topology evidence="1">Multi-pass membrane protein</topology>
    </subcellularLocation>
</comment>
<evidence type="ECO:0000256" key="3">
    <source>
        <dbReference type="ARBA" id="ARBA00022448"/>
    </source>
</evidence>
<evidence type="ECO:0000256" key="6">
    <source>
        <dbReference type="ARBA" id="ARBA00023136"/>
    </source>
</evidence>
<dbReference type="SUPFAM" id="SSF161070">
    <property type="entry name" value="SNF-like"/>
    <property type="match status" value="1"/>
</dbReference>
<keyword evidence="3" id="KW-0813">Transport</keyword>
<feature type="disulfide bond" evidence="9">
    <location>
        <begin position="151"/>
        <end position="160"/>
    </location>
</feature>
<evidence type="ECO:0000256" key="5">
    <source>
        <dbReference type="ARBA" id="ARBA00022989"/>
    </source>
</evidence>
<gene>
    <name evidence="12" type="ORF">SEV965_LOCUS32638</name>
</gene>
<keyword evidence="7" id="KW-0325">Glycoprotein</keyword>
<evidence type="ECO:0000313" key="13">
    <source>
        <dbReference type="Proteomes" id="UP000663889"/>
    </source>
</evidence>
<dbReference type="Pfam" id="PF00209">
    <property type="entry name" value="SNF"/>
    <property type="match status" value="1"/>
</dbReference>
<protein>
    <recommendedName>
        <fullName evidence="14">Transporter</fullName>
    </recommendedName>
</protein>
<evidence type="ECO:0000256" key="10">
    <source>
        <dbReference type="SAM" id="MobiDB-lite"/>
    </source>
</evidence>
<comment type="caution">
    <text evidence="12">The sequence shown here is derived from an EMBL/GenBank/DDBJ whole genome shotgun (WGS) entry which is preliminary data.</text>
</comment>
<dbReference type="InterPro" id="IPR037272">
    <property type="entry name" value="SNS_sf"/>
</dbReference>